<evidence type="ECO:0008006" key="3">
    <source>
        <dbReference type="Google" id="ProtNLM"/>
    </source>
</evidence>
<evidence type="ECO:0000313" key="1">
    <source>
        <dbReference type="EMBL" id="GIE01909.1"/>
    </source>
</evidence>
<dbReference type="Proteomes" id="UP000637628">
    <property type="component" value="Unassembled WGS sequence"/>
</dbReference>
<comment type="caution">
    <text evidence="1">The sequence shown here is derived from an EMBL/GenBank/DDBJ whole genome shotgun (WGS) entry which is preliminary data.</text>
</comment>
<protein>
    <recommendedName>
        <fullName evidence="3">MmyB-like transcription regulator ligand binding domain-containing protein</fullName>
    </recommendedName>
</protein>
<sequence length="57" mass="6342">MRLEHPVVGMLEPHYRRLIDPDLSQQLVIYAPATSSADRLRLLSVIGPATPDTTSSR</sequence>
<dbReference type="EMBL" id="BOML01000027">
    <property type="protein sequence ID" value="GIE01909.1"/>
    <property type="molecule type" value="Genomic_DNA"/>
</dbReference>
<gene>
    <name evidence="1" type="ORF">Adu01nite_32590</name>
</gene>
<keyword evidence="2" id="KW-1185">Reference proteome</keyword>
<organism evidence="1 2">
    <name type="scientific">Paractinoplanes durhamensis</name>
    <dbReference type="NCBI Taxonomy" id="113563"/>
    <lineage>
        <taxon>Bacteria</taxon>
        <taxon>Bacillati</taxon>
        <taxon>Actinomycetota</taxon>
        <taxon>Actinomycetes</taxon>
        <taxon>Micromonosporales</taxon>
        <taxon>Micromonosporaceae</taxon>
        <taxon>Paractinoplanes</taxon>
    </lineage>
</organism>
<proteinExistence type="predicted"/>
<reference evidence="1 2" key="1">
    <citation type="submission" date="2021-01" db="EMBL/GenBank/DDBJ databases">
        <title>Whole genome shotgun sequence of Actinoplanes durhamensis NBRC 14914.</title>
        <authorList>
            <person name="Komaki H."/>
            <person name="Tamura T."/>
        </authorList>
    </citation>
    <scope>NUCLEOTIDE SEQUENCE [LARGE SCALE GENOMIC DNA]</scope>
    <source>
        <strain evidence="1 2">NBRC 14914</strain>
    </source>
</reference>
<name>A0ABQ3YWE6_9ACTN</name>
<evidence type="ECO:0000313" key="2">
    <source>
        <dbReference type="Proteomes" id="UP000637628"/>
    </source>
</evidence>
<accession>A0ABQ3YWE6</accession>